<gene>
    <name evidence="1" type="ORF">ACJMK2_027785</name>
</gene>
<dbReference type="EMBL" id="JBJQND010000003">
    <property type="protein sequence ID" value="KAL3881333.1"/>
    <property type="molecule type" value="Genomic_DNA"/>
</dbReference>
<protein>
    <submittedName>
        <fullName evidence="1">Uncharacterized protein</fullName>
    </submittedName>
</protein>
<sequence>MQRKLYFITVHSSRYNENSSEEICVMLSIHCCSGSILLPNHDVPLMLRKPEKDIMPVQLISDAIMTYDESCTNTHSIFHDEENVNVSTTMARCNIDDFSDGTYADCEATPYSKDKHIAGTFSLTACRPLNSELTNGLYCE</sequence>
<name>A0ABD3X8L3_SINWO</name>
<evidence type="ECO:0000313" key="2">
    <source>
        <dbReference type="Proteomes" id="UP001634394"/>
    </source>
</evidence>
<evidence type="ECO:0000313" key="1">
    <source>
        <dbReference type="EMBL" id="KAL3881333.1"/>
    </source>
</evidence>
<organism evidence="1 2">
    <name type="scientific">Sinanodonta woodiana</name>
    <name type="common">Chinese pond mussel</name>
    <name type="synonym">Anodonta woodiana</name>
    <dbReference type="NCBI Taxonomy" id="1069815"/>
    <lineage>
        <taxon>Eukaryota</taxon>
        <taxon>Metazoa</taxon>
        <taxon>Spiralia</taxon>
        <taxon>Lophotrochozoa</taxon>
        <taxon>Mollusca</taxon>
        <taxon>Bivalvia</taxon>
        <taxon>Autobranchia</taxon>
        <taxon>Heteroconchia</taxon>
        <taxon>Palaeoheterodonta</taxon>
        <taxon>Unionida</taxon>
        <taxon>Unionoidea</taxon>
        <taxon>Unionidae</taxon>
        <taxon>Unioninae</taxon>
        <taxon>Sinanodonta</taxon>
    </lineage>
</organism>
<accession>A0ABD3X8L3</accession>
<reference evidence="1 2" key="1">
    <citation type="submission" date="2024-11" db="EMBL/GenBank/DDBJ databases">
        <title>Chromosome-level genome assembly of the freshwater bivalve Anodonta woodiana.</title>
        <authorList>
            <person name="Chen X."/>
        </authorList>
    </citation>
    <scope>NUCLEOTIDE SEQUENCE [LARGE SCALE GENOMIC DNA]</scope>
    <source>
        <strain evidence="1">MN2024</strain>
        <tissue evidence="1">Gills</tissue>
    </source>
</reference>
<keyword evidence="2" id="KW-1185">Reference proteome</keyword>
<proteinExistence type="predicted"/>
<dbReference type="AlphaFoldDB" id="A0ABD3X8L3"/>
<comment type="caution">
    <text evidence="1">The sequence shown here is derived from an EMBL/GenBank/DDBJ whole genome shotgun (WGS) entry which is preliminary data.</text>
</comment>
<dbReference type="Proteomes" id="UP001634394">
    <property type="component" value="Unassembled WGS sequence"/>
</dbReference>